<organism evidence="2">
    <name type="scientific">Mycobacterium xenopi 4042</name>
    <dbReference type="NCBI Taxonomy" id="1299334"/>
    <lineage>
        <taxon>Bacteria</taxon>
        <taxon>Bacillati</taxon>
        <taxon>Actinomycetota</taxon>
        <taxon>Actinomycetes</taxon>
        <taxon>Mycobacteriales</taxon>
        <taxon>Mycobacteriaceae</taxon>
        <taxon>Mycobacterium</taxon>
    </lineage>
</organism>
<dbReference type="EMBL" id="JAOB01000050">
    <property type="protein sequence ID" value="EUA32941.1"/>
    <property type="molecule type" value="Genomic_DNA"/>
</dbReference>
<gene>
    <name evidence="2" type="ORF">I553_8962</name>
</gene>
<dbReference type="GO" id="GO:0031177">
    <property type="term" value="F:phosphopantetheine binding"/>
    <property type="evidence" value="ECO:0007669"/>
    <property type="project" value="TreeGrafter"/>
</dbReference>
<dbReference type="Pfam" id="PF00501">
    <property type="entry name" value="AMP-binding"/>
    <property type="match status" value="1"/>
</dbReference>
<dbReference type="PANTHER" id="PTHR45527">
    <property type="entry name" value="NONRIBOSOMAL PEPTIDE SYNTHETASE"/>
    <property type="match status" value="1"/>
</dbReference>
<name>X8AP74_MYCXE</name>
<dbReference type="GO" id="GO:0043041">
    <property type="term" value="P:amino acid activation for nonribosomal peptide biosynthetic process"/>
    <property type="evidence" value="ECO:0007669"/>
    <property type="project" value="TreeGrafter"/>
</dbReference>
<dbReference type="Gene3D" id="2.30.38.10">
    <property type="entry name" value="Luciferase, Domain 3"/>
    <property type="match status" value="1"/>
</dbReference>
<evidence type="ECO:0000259" key="1">
    <source>
        <dbReference type="Pfam" id="PF00501"/>
    </source>
</evidence>
<dbReference type="PATRIC" id="fig|1299334.3.peg.5389"/>
<proteinExistence type="predicted"/>
<dbReference type="GO" id="GO:0044550">
    <property type="term" value="P:secondary metabolite biosynthetic process"/>
    <property type="evidence" value="ECO:0007669"/>
    <property type="project" value="TreeGrafter"/>
</dbReference>
<evidence type="ECO:0000313" key="2">
    <source>
        <dbReference type="EMBL" id="EUA32941.1"/>
    </source>
</evidence>
<reference evidence="2" key="1">
    <citation type="submission" date="2014-01" db="EMBL/GenBank/DDBJ databases">
        <authorList>
            <person name="Brown-Elliot B."/>
            <person name="Wallace R."/>
            <person name="Lenaerts A."/>
            <person name="Ordway D."/>
            <person name="DeGroote M.A."/>
            <person name="Parker T."/>
            <person name="Sizemore C."/>
            <person name="Tallon L.J."/>
            <person name="Sadzewicz L.K."/>
            <person name="Sengamalay N."/>
            <person name="Fraser C.M."/>
            <person name="Hine E."/>
            <person name="Shefchek K.A."/>
            <person name="Das S.P."/>
            <person name="Tettelin H."/>
        </authorList>
    </citation>
    <scope>NUCLEOTIDE SEQUENCE [LARGE SCALE GENOMIC DNA]</scope>
    <source>
        <strain evidence="2">4042</strain>
    </source>
</reference>
<dbReference type="PANTHER" id="PTHR45527:SF1">
    <property type="entry name" value="FATTY ACID SYNTHASE"/>
    <property type="match status" value="1"/>
</dbReference>
<dbReference type="GO" id="GO:0005737">
    <property type="term" value="C:cytoplasm"/>
    <property type="evidence" value="ECO:0007669"/>
    <property type="project" value="TreeGrafter"/>
</dbReference>
<feature type="domain" description="AMP-dependent synthetase/ligase" evidence="1">
    <location>
        <begin position="8"/>
        <end position="50"/>
    </location>
</feature>
<sequence length="82" mass="8838">MHLCNRVGRADRLTAAGAALFVLDEWLRPVPVGVVGELYVAGPTVATGYWRRPALTGSRFVACPFGGEGARMYRTGIWCRGG</sequence>
<dbReference type="AlphaFoldDB" id="X8AP74"/>
<comment type="caution">
    <text evidence="2">The sequence shown here is derived from an EMBL/GenBank/DDBJ whole genome shotgun (WGS) entry which is preliminary data.</text>
</comment>
<dbReference type="InterPro" id="IPR000873">
    <property type="entry name" value="AMP-dep_synth/lig_dom"/>
</dbReference>
<dbReference type="SUPFAM" id="SSF56801">
    <property type="entry name" value="Acetyl-CoA synthetase-like"/>
    <property type="match status" value="1"/>
</dbReference>
<accession>X8AP74</accession>
<protein>
    <submittedName>
        <fullName evidence="2">AMP-binding enzyme family protein</fullName>
    </submittedName>
</protein>